<dbReference type="GO" id="GO:0016787">
    <property type="term" value="F:hydrolase activity"/>
    <property type="evidence" value="ECO:0007669"/>
    <property type="project" value="UniProtKB-KW"/>
</dbReference>
<dbReference type="SUPFAM" id="SSF56300">
    <property type="entry name" value="Metallo-dependent phosphatases"/>
    <property type="match status" value="1"/>
</dbReference>
<feature type="domain" description="Calcineurin-like phosphoesterase" evidence="5">
    <location>
        <begin position="14"/>
        <end position="200"/>
    </location>
</feature>
<name>A0A1G6HXH8_9GAMM</name>
<dbReference type="RefSeq" id="WP_092819192.1">
    <property type="nucleotide sequence ID" value="NZ_BAABKJ010000001.1"/>
</dbReference>
<dbReference type="STRING" id="1226327.SAMN05421732_102260"/>
<proteinExistence type="inferred from homology"/>
<dbReference type="NCBIfam" id="NF008359">
    <property type="entry name" value="PRK11148.1"/>
    <property type="match status" value="1"/>
</dbReference>
<dbReference type="OrthoDB" id="9784378at2"/>
<evidence type="ECO:0000256" key="4">
    <source>
        <dbReference type="ARBA" id="ARBA00025742"/>
    </source>
</evidence>
<dbReference type="InterPro" id="IPR004843">
    <property type="entry name" value="Calcineurin-like_PHP"/>
</dbReference>
<dbReference type="AlphaFoldDB" id="A0A1G6HXH8"/>
<dbReference type="Gene3D" id="3.60.21.10">
    <property type="match status" value="1"/>
</dbReference>
<keyword evidence="2" id="KW-0378">Hydrolase</keyword>
<organism evidence="6 7">
    <name type="scientific">Acinetobacter kookii</name>
    <dbReference type="NCBI Taxonomy" id="1226327"/>
    <lineage>
        <taxon>Bacteria</taxon>
        <taxon>Pseudomonadati</taxon>
        <taxon>Pseudomonadota</taxon>
        <taxon>Gammaproteobacteria</taxon>
        <taxon>Moraxellales</taxon>
        <taxon>Moraxellaceae</taxon>
        <taxon>Acinetobacter</taxon>
    </lineage>
</organism>
<dbReference type="Pfam" id="PF00149">
    <property type="entry name" value="Metallophos"/>
    <property type="match status" value="1"/>
</dbReference>
<evidence type="ECO:0000256" key="3">
    <source>
        <dbReference type="ARBA" id="ARBA00023004"/>
    </source>
</evidence>
<gene>
    <name evidence="6" type="ORF">SAMN05421732_102260</name>
</gene>
<evidence type="ECO:0000256" key="2">
    <source>
        <dbReference type="ARBA" id="ARBA00022801"/>
    </source>
</evidence>
<keyword evidence="7" id="KW-1185">Reference proteome</keyword>
<dbReference type="InterPro" id="IPR050884">
    <property type="entry name" value="CNP_phosphodiesterase-III"/>
</dbReference>
<dbReference type="EMBL" id="FMYO01000002">
    <property type="protein sequence ID" value="SDB99027.1"/>
    <property type="molecule type" value="Genomic_DNA"/>
</dbReference>
<evidence type="ECO:0000256" key="1">
    <source>
        <dbReference type="ARBA" id="ARBA00022723"/>
    </source>
</evidence>
<dbReference type="PANTHER" id="PTHR42988">
    <property type="entry name" value="PHOSPHOHYDROLASE"/>
    <property type="match status" value="1"/>
</dbReference>
<evidence type="ECO:0000259" key="5">
    <source>
        <dbReference type="Pfam" id="PF00149"/>
    </source>
</evidence>
<keyword evidence="3" id="KW-0408">Iron</keyword>
<dbReference type="InterPro" id="IPR029052">
    <property type="entry name" value="Metallo-depent_PP-like"/>
</dbReference>
<dbReference type="PANTHER" id="PTHR42988:SF2">
    <property type="entry name" value="CYCLIC NUCLEOTIDE PHOSPHODIESTERASE CBUA0032-RELATED"/>
    <property type="match status" value="1"/>
</dbReference>
<sequence>MTLSNNNQDQQDWTIIQISDTHLMNQEDLEFVHMNPEHSFQSVMQQIRQQYPNVDAIINTGDLAQVPVAETYSRYLSFMQRLGIPFYQIPGNHDNIDIFPFYQNKDEAQAIHFGRWSFVLLNSAVQDRIDGWIKQEQLQQLEVLLAKLQQQFVIVACHHHPFEMRSTWIDQHILKNTENLTDILAKHSNVKAVIFGHVHQDSCHEWQHIQFISTPSTCIQFKPLSEDFALDDEAPGFRVLHLKANGELETQIHRVLTARQQINREISGY</sequence>
<evidence type="ECO:0000313" key="7">
    <source>
        <dbReference type="Proteomes" id="UP000243468"/>
    </source>
</evidence>
<dbReference type="GO" id="GO:0046872">
    <property type="term" value="F:metal ion binding"/>
    <property type="evidence" value="ECO:0007669"/>
    <property type="project" value="UniProtKB-KW"/>
</dbReference>
<dbReference type="Proteomes" id="UP000243468">
    <property type="component" value="Unassembled WGS sequence"/>
</dbReference>
<reference evidence="7" key="1">
    <citation type="submission" date="2016-09" db="EMBL/GenBank/DDBJ databases">
        <authorList>
            <person name="Varghese N."/>
            <person name="Submissions S."/>
        </authorList>
    </citation>
    <scope>NUCLEOTIDE SEQUENCE [LARGE SCALE GENOMIC DNA]</scope>
    <source>
        <strain evidence="7">ANC 4667</strain>
    </source>
</reference>
<protein>
    <submittedName>
        <fullName evidence="6">Icc protein</fullName>
    </submittedName>
</protein>
<comment type="similarity">
    <text evidence="4">Belongs to the cyclic nucleotide phosphodiesterase class-III family.</text>
</comment>
<evidence type="ECO:0000313" key="6">
    <source>
        <dbReference type="EMBL" id="SDB99027.1"/>
    </source>
</evidence>
<accession>A0A1G6HXH8</accession>
<keyword evidence="1" id="KW-0479">Metal-binding</keyword>